<organism evidence="1">
    <name type="scientific">Rhizophora mucronata</name>
    <name type="common">Asiatic mangrove</name>
    <dbReference type="NCBI Taxonomy" id="61149"/>
    <lineage>
        <taxon>Eukaryota</taxon>
        <taxon>Viridiplantae</taxon>
        <taxon>Streptophyta</taxon>
        <taxon>Embryophyta</taxon>
        <taxon>Tracheophyta</taxon>
        <taxon>Spermatophyta</taxon>
        <taxon>Magnoliopsida</taxon>
        <taxon>eudicotyledons</taxon>
        <taxon>Gunneridae</taxon>
        <taxon>Pentapetalae</taxon>
        <taxon>rosids</taxon>
        <taxon>fabids</taxon>
        <taxon>Malpighiales</taxon>
        <taxon>Rhizophoraceae</taxon>
        <taxon>Rhizophora</taxon>
    </lineage>
</organism>
<protein>
    <submittedName>
        <fullName evidence="1">Uncharacterized protein</fullName>
    </submittedName>
</protein>
<accession>A0A2P2M4U1</accession>
<reference evidence="1" key="1">
    <citation type="submission" date="2018-02" db="EMBL/GenBank/DDBJ databases">
        <title>Rhizophora mucronata_Transcriptome.</title>
        <authorList>
            <person name="Meera S.P."/>
            <person name="Sreeshan A."/>
            <person name="Augustine A."/>
        </authorList>
    </citation>
    <scope>NUCLEOTIDE SEQUENCE</scope>
    <source>
        <tissue evidence="1">Leaf</tissue>
    </source>
</reference>
<dbReference type="EMBL" id="GGEC01044729">
    <property type="protein sequence ID" value="MBX25213.1"/>
    <property type="molecule type" value="Transcribed_RNA"/>
</dbReference>
<dbReference type="AlphaFoldDB" id="A0A2P2M4U1"/>
<name>A0A2P2M4U1_RHIMU</name>
<sequence>MKFESTTTILCLKHPAQSRNNNKNSFMNLFQHKRISIDFPWLYKCNFY</sequence>
<proteinExistence type="predicted"/>
<evidence type="ECO:0000313" key="1">
    <source>
        <dbReference type="EMBL" id="MBX25213.1"/>
    </source>
</evidence>